<evidence type="ECO:0000256" key="3">
    <source>
        <dbReference type="ARBA" id="ARBA00023004"/>
    </source>
</evidence>
<evidence type="ECO:0000256" key="1">
    <source>
        <dbReference type="ARBA" id="ARBA00022485"/>
    </source>
</evidence>
<dbReference type="PANTHER" id="PTHR36214">
    <property type="match status" value="1"/>
</dbReference>
<feature type="binding site" evidence="6">
    <location>
        <begin position="370"/>
        <end position="373"/>
    </location>
    <ligand>
        <name>5-methoxybenzimidazolylcob(I)amide</name>
        <dbReference type="ChEBI" id="CHEBI:157765"/>
    </ligand>
</feature>
<evidence type="ECO:0000256" key="7">
    <source>
        <dbReference type="PIRSR" id="PIRSR000376-2"/>
    </source>
</evidence>
<evidence type="ECO:0000256" key="5">
    <source>
        <dbReference type="ARBA" id="ARBA00023285"/>
    </source>
</evidence>
<dbReference type="PANTHER" id="PTHR36214:SF3">
    <property type="entry name" value="ACETYL-COA DECARBONYLASE_SYNTHASE COMPLEX SUBUNIT GAMMA"/>
    <property type="match status" value="1"/>
</dbReference>
<gene>
    <name evidence="9" type="ORF">HY730_05235</name>
</gene>
<dbReference type="Pfam" id="PF03599">
    <property type="entry name" value="CdhD"/>
    <property type="match status" value="1"/>
</dbReference>
<dbReference type="Gene3D" id="3.40.50.11600">
    <property type="match status" value="1"/>
</dbReference>
<dbReference type="NCBIfam" id="NF003195">
    <property type="entry name" value="PRK04165.1"/>
    <property type="match status" value="1"/>
</dbReference>
<dbReference type="GO" id="GO:0051539">
    <property type="term" value="F:4 iron, 4 sulfur cluster binding"/>
    <property type="evidence" value="ECO:0007669"/>
    <property type="project" value="UniProtKB-KW"/>
</dbReference>
<evidence type="ECO:0000256" key="4">
    <source>
        <dbReference type="ARBA" id="ARBA00023014"/>
    </source>
</evidence>
<keyword evidence="2 7" id="KW-0479">Metal-binding</keyword>
<feature type="domain" description="4Fe-4S" evidence="8">
    <location>
        <begin position="1"/>
        <end position="59"/>
    </location>
</feature>
<organism evidence="9 10">
    <name type="scientific">Tectimicrobiota bacterium</name>
    <dbReference type="NCBI Taxonomy" id="2528274"/>
    <lineage>
        <taxon>Bacteria</taxon>
        <taxon>Pseudomonadati</taxon>
        <taxon>Nitrospinota/Tectimicrobiota group</taxon>
        <taxon>Candidatus Tectimicrobiota</taxon>
    </lineage>
</organism>
<keyword evidence="1 7" id="KW-0004">4Fe-4S</keyword>
<dbReference type="InterPro" id="IPR007202">
    <property type="entry name" value="4Fe-4S_dom"/>
</dbReference>
<keyword evidence="3 7" id="KW-0408">Iron</keyword>
<dbReference type="EMBL" id="JACQWF010000239">
    <property type="protein sequence ID" value="MBI4595767.1"/>
    <property type="molecule type" value="Genomic_DNA"/>
</dbReference>
<dbReference type="Pfam" id="PF04060">
    <property type="entry name" value="FeS"/>
    <property type="match status" value="1"/>
</dbReference>
<keyword evidence="5" id="KW-0170">Cobalt</keyword>
<reference evidence="9" key="1">
    <citation type="submission" date="2020-07" db="EMBL/GenBank/DDBJ databases">
        <title>Huge and variable diversity of episymbiotic CPR bacteria and DPANN archaea in groundwater ecosystems.</title>
        <authorList>
            <person name="He C.Y."/>
            <person name="Keren R."/>
            <person name="Whittaker M."/>
            <person name="Farag I.F."/>
            <person name="Doudna J."/>
            <person name="Cate J.H.D."/>
            <person name="Banfield J.F."/>
        </authorList>
    </citation>
    <scope>NUCLEOTIDE SEQUENCE</scope>
    <source>
        <strain evidence="9">NC_groundwater_1482_Ag_S-0.65um_47_24</strain>
    </source>
</reference>
<dbReference type="GO" id="GO:0008168">
    <property type="term" value="F:methyltransferase activity"/>
    <property type="evidence" value="ECO:0007669"/>
    <property type="project" value="InterPro"/>
</dbReference>
<name>A0A933GLG1_UNCTE</name>
<proteinExistence type="predicted"/>
<feature type="binding site" evidence="6">
    <location>
        <position position="434"/>
    </location>
    <ligand>
        <name>5-methoxybenzimidazolylcob(I)amide</name>
        <dbReference type="ChEBI" id="CHEBI:157765"/>
    </ligand>
</feature>
<protein>
    <submittedName>
        <fullName evidence="9">Acetyl-CoA decarbonylase/synthase complex subunit gamma</fullName>
    </submittedName>
</protein>
<accession>A0A933GLG1</accession>
<evidence type="ECO:0000256" key="2">
    <source>
        <dbReference type="ARBA" id="ARBA00022723"/>
    </source>
</evidence>
<sequence>MALTGLQIYKLLPKTNCKECGFPTCLAFAMQLANKQVSLDKCPYVTAESKAALDSASEPPIKLVTIGVGDSQKKIGQETVLFRHEEKFHNPCGIAIKVKDTLSQDDIKKKVGIINGFKFERVGQQIAVDMIAIENSSGDPGKFASAAETVSMNTALPLVLISNNTAALKSALDKCGDKKPLVCSATADNYQELVPVVKEKACPLAVSATDLESLADLTAKIKALGHNELVLDPGSRLMAETLRNLTKIRRYALKKSERRLGYPMITFTTDSDPEQEIAEASSYIAKYAGVIVIEACEPWQILPLLTVRQNIYTDPQKPIQVESKVYTVGEVTDKSPVLVTTNFSITYFTVEGDVEAAKVPSYIVAVDTEGTSVMTAWAAEKFNAEIIAKTIKDMNVENLVSHKKIVVPGGVAVLSGKLEEELGGWKVMVGPRESAGISSWFKTFWTAA</sequence>
<feature type="binding site" evidence="7">
    <location>
        <position position="25"/>
    </location>
    <ligand>
        <name>[4Fe-4S] cluster</name>
        <dbReference type="ChEBI" id="CHEBI:49883"/>
    </ligand>
</feature>
<dbReference type="InterPro" id="IPR016218">
    <property type="entry name" value="AcylCoA_decarb/synth_gsu"/>
</dbReference>
<dbReference type="PIRSF" id="PIRSF000376">
    <property type="entry name" value="AcCoA_decarb_gamma"/>
    <property type="match status" value="1"/>
</dbReference>
<feature type="binding site" evidence="7">
    <location>
        <position position="20"/>
    </location>
    <ligand>
        <name>[4Fe-4S] cluster</name>
        <dbReference type="ChEBI" id="CHEBI:49883"/>
    </ligand>
</feature>
<dbReference type="GO" id="GO:0046356">
    <property type="term" value="P:acetyl-CoA catabolic process"/>
    <property type="evidence" value="ECO:0007669"/>
    <property type="project" value="InterPro"/>
</dbReference>
<evidence type="ECO:0000313" key="9">
    <source>
        <dbReference type="EMBL" id="MBI4595767.1"/>
    </source>
</evidence>
<evidence type="ECO:0000313" key="10">
    <source>
        <dbReference type="Proteomes" id="UP000772181"/>
    </source>
</evidence>
<dbReference type="GO" id="GO:0005506">
    <property type="term" value="F:iron ion binding"/>
    <property type="evidence" value="ECO:0007669"/>
    <property type="project" value="InterPro"/>
</dbReference>
<dbReference type="PROSITE" id="PS51656">
    <property type="entry name" value="4FE4S"/>
    <property type="match status" value="1"/>
</dbReference>
<feature type="binding site" evidence="6">
    <location>
        <position position="346"/>
    </location>
    <ligand>
        <name>5-methoxybenzimidazolylcob(I)amide</name>
        <dbReference type="ChEBI" id="CHEBI:157765"/>
    </ligand>
</feature>
<dbReference type="SUPFAM" id="SSF51717">
    <property type="entry name" value="Dihydropteroate synthetase-like"/>
    <property type="match status" value="1"/>
</dbReference>
<dbReference type="InterPro" id="IPR051069">
    <property type="entry name" value="ACDS_complex_subunit"/>
</dbReference>
<feature type="binding site" evidence="6">
    <location>
        <position position="340"/>
    </location>
    <ligand>
        <name>5-methoxybenzimidazolylcob(I)amide</name>
        <dbReference type="ChEBI" id="CHEBI:157765"/>
    </ligand>
</feature>
<evidence type="ECO:0000259" key="8">
    <source>
        <dbReference type="PROSITE" id="PS51656"/>
    </source>
</evidence>
<feature type="binding site" evidence="7">
    <location>
        <position position="42"/>
    </location>
    <ligand>
        <name>[4Fe-4S] cluster</name>
        <dbReference type="ChEBI" id="CHEBI:49883"/>
    </ligand>
</feature>
<comment type="caution">
    <text evidence="9">The sequence shown here is derived from an EMBL/GenBank/DDBJ whole genome shotgun (WGS) entry which is preliminary data.</text>
</comment>
<feature type="binding site" evidence="7">
    <location>
        <position position="17"/>
    </location>
    <ligand>
        <name>[4Fe-4S] cluster</name>
        <dbReference type="ChEBI" id="CHEBI:49883"/>
    </ligand>
</feature>
<keyword evidence="4 7" id="KW-0411">Iron-sulfur</keyword>
<dbReference type="Gene3D" id="3.20.20.20">
    <property type="entry name" value="Dihydropteroate synthase-like"/>
    <property type="match status" value="1"/>
</dbReference>
<dbReference type="AlphaFoldDB" id="A0A933GLG1"/>
<dbReference type="InterPro" id="IPR011005">
    <property type="entry name" value="Dihydropteroate_synth-like_sf"/>
</dbReference>
<evidence type="ECO:0000256" key="6">
    <source>
        <dbReference type="PIRSR" id="PIRSR000376-1"/>
    </source>
</evidence>
<dbReference type="Proteomes" id="UP000772181">
    <property type="component" value="Unassembled WGS sequence"/>
</dbReference>
<dbReference type="InterPro" id="IPR016041">
    <property type="entry name" value="Ac-CoA_synth_d_su_TIM-brl"/>
</dbReference>